<dbReference type="STRING" id="121845.A0A1S4EK41"/>
<evidence type="ECO:0000256" key="1">
    <source>
        <dbReference type="SAM" id="Phobius"/>
    </source>
</evidence>
<evidence type="ECO:0000313" key="2">
    <source>
        <dbReference type="Proteomes" id="UP000079169"/>
    </source>
</evidence>
<dbReference type="KEGG" id="dci:103516445"/>
<reference evidence="3" key="1">
    <citation type="submission" date="2025-08" db="UniProtKB">
        <authorList>
            <consortium name="RefSeq"/>
        </authorList>
    </citation>
    <scope>IDENTIFICATION</scope>
</reference>
<feature type="transmembrane region" description="Helical" evidence="1">
    <location>
        <begin position="138"/>
        <end position="161"/>
    </location>
</feature>
<dbReference type="RefSeq" id="XP_017302538.1">
    <property type="nucleotide sequence ID" value="XM_017447049.2"/>
</dbReference>
<gene>
    <name evidence="3" type="primary">LOC103516445</name>
</gene>
<dbReference type="PaxDb" id="121845-A0A1S4EK41"/>
<keyword evidence="2" id="KW-1185">Reference proteome</keyword>
<keyword evidence="1" id="KW-1133">Transmembrane helix</keyword>
<feature type="transmembrane region" description="Helical" evidence="1">
    <location>
        <begin position="20"/>
        <end position="44"/>
    </location>
</feature>
<dbReference type="Proteomes" id="UP000079169">
    <property type="component" value="Unplaced"/>
</dbReference>
<feature type="transmembrane region" description="Helical" evidence="1">
    <location>
        <begin position="104"/>
        <end position="126"/>
    </location>
</feature>
<protein>
    <submittedName>
        <fullName evidence="3">Uncharacterized protein LOC103516445</fullName>
    </submittedName>
</protein>
<dbReference type="AlphaFoldDB" id="A0A1S4EK41"/>
<feature type="transmembrane region" description="Helical" evidence="1">
    <location>
        <begin position="203"/>
        <end position="229"/>
    </location>
</feature>
<name>A0A1S4EK41_DIACI</name>
<keyword evidence="1" id="KW-0472">Membrane</keyword>
<keyword evidence="1" id="KW-0812">Transmembrane</keyword>
<organism evidence="2 3">
    <name type="scientific">Diaphorina citri</name>
    <name type="common">Asian citrus psyllid</name>
    <dbReference type="NCBI Taxonomy" id="121845"/>
    <lineage>
        <taxon>Eukaryota</taxon>
        <taxon>Metazoa</taxon>
        <taxon>Ecdysozoa</taxon>
        <taxon>Arthropoda</taxon>
        <taxon>Hexapoda</taxon>
        <taxon>Insecta</taxon>
        <taxon>Pterygota</taxon>
        <taxon>Neoptera</taxon>
        <taxon>Paraneoptera</taxon>
        <taxon>Hemiptera</taxon>
        <taxon>Sternorrhyncha</taxon>
        <taxon>Psylloidea</taxon>
        <taxon>Psyllidae</taxon>
        <taxon>Diaphorininae</taxon>
        <taxon>Diaphorina</taxon>
    </lineage>
</organism>
<accession>A0A1S4EK41</accession>
<dbReference type="GeneID" id="103516445"/>
<proteinExistence type="predicted"/>
<evidence type="ECO:0000313" key="3">
    <source>
        <dbReference type="RefSeq" id="XP_017302538.1"/>
    </source>
</evidence>
<sequence length="409" mass="47376">MSRMTKVDRGCDGILSDRCIVRLLVVCVIQGLLWSSFSVFLLAIQTCALRFDSLEVRNISSLTDKFTFVRNLIYIAYLSGNCNCRQDDMVSLKNATSERTYNLLFFHGFLNALWIPICVLLIVAILGRVRGCMVSTFFYTPWLIVTLLVVSFDLIAASFYLPDLDHTRNLQDFLTYIRFKESTTEDSIPKRFTWDQYTPYVPLFFIVFFTKAIVLTLFNIVTFLQVLGLSLRICRERRFIPSNGVLVDGYDDIYAPIVDREVENIPLQSFLTPHSKLKGRQYQNDLGYNSMSRFKPGKDTQPNGYPAGDNNQVHIYLDLLAYQTPEYQHIYEDIWRDIKKEKLAYSGGKGDKLFLNGGNTPSSPVYDYRPSIHPWWAIEKVCRLSPQTHLMHSAYRSLNPHWWEWYLGG</sequence>